<evidence type="ECO:0000256" key="1">
    <source>
        <dbReference type="SAM" id="MobiDB-lite"/>
    </source>
</evidence>
<name>A0A8J6LGP1_TENMO</name>
<evidence type="ECO:0000313" key="3">
    <source>
        <dbReference type="EMBL" id="KAH0818722.1"/>
    </source>
</evidence>
<reference evidence="3" key="1">
    <citation type="journal article" date="2020" name="J Insects Food Feed">
        <title>The yellow mealworm (Tenebrio molitor) genome: a resource for the emerging insects as food and feed industry.</title>
        <authorList>
            <person name="Eriksson T."/>
            <person name="Andere A."/>
            <person name="Kelstrup H."/>
            <person name="Emery V."/>
            <person name="Picard C."/>
        </authorList>
    </citation>
    <scope>NUCLEOTIDE SEQUENCE</scope>
    <source>
        <strain evidence="3">Stoneville</strain>
        <tissue evidence="3">Whole head</tissue>
    </source>
</reference>
<feature type="region of interest" description="Disordered" evidence="1">
    <location>
        <begin position="85"/>
        <end position="110"/>
    </location>
</feature>
<proteinExistence type="predicted"/>
<dbReference type="Proteomes" id="UP000719412">
    <property type="component" value="Unassembled WGS sequence"/>
</dbReference>
<evidence type="ECO:0000259" key="2">
    <source>
        <dbReference type="Pfam" id="PF03732"/>
    </source>
</evidence>
<dbReference type="EMBL" id="JABDTM020016790">
    <property type="protein sequence ID" value="KAH0818722.1"/>
    <property type="molecule type" value="Genomic_DNA"/>
</dbReference>
<feature type="region of interest" description="Disordered" evidence="1">
    <location>
        <begin position="136"/>
        <end position="185"/>
    </location>
</feature>
<dbReference type="InterPro" id="IPR005162">
    <property type="entry name" value="Retrotrans_gag_dom"/>
</dbReference>
<protein>
    <recommendedName>
        <fullName evidence="2">Retrotransposon gag domain-containing protein</fullName>
    </recommendedName>
</protein>
<accession>A0A8J6LGP1</accession>
<feature type="compositionally biased region" description="Low complexity" evidence="1">
    <location>
        <begin position="167"/>
        <end position="182"/>
    </location>
</feature>
<dbReference type="AlphaFoldDB" id="A0A8J6LGP1"/>
<dbReference type="Pfam" id="PF03732">
    <property type="entry name" value="Retrotrans_gag"/>
    <property type="match status" value="1"/>
</dbReference>
<organism evidence="3 4">
    <name type="scientific">Tenebrio molitor</name>
    <name type="common">Yellow mealworm beetle</name>
    <dbReference type="NCBI Taxonomy" id="7067"/>
    <lineage>
        <taxon>Eukaryota</taxon>
        <taxon>Metazoa</taxon>
        <taxon>Ecdysozoa</taxon>
        <taxon>Arthropoda</taxon>
        <taxon>Hexapoda</taxon>
        <taxon>Insecta</taxon>
        <taxon>Pterygota</taxon>
        <taxon>Neoptera</taxon>
        <taxon>Endopterygota</taxon>
        <taxon>Coleoptera</taxon>
        <taxon>Polyphaga</taxon>
        <taxon>Cucujiformia</taxon>
        <taxon>Tenebrionidae</taxon>
        <taxon>Tenebrio</taxon>
    </lineage>
</organism>
<feature type="domain" description="Retrotransposon gag" evidence="2">
    <location>
        <begin position="407"/>
        <end position="477"/>
    </location>
</feature>
<comment type="caution">
    <text evidence="3">The sequence shown here is derived from an EMBL/GenBank/DDBJ whole genome shotgun (WGS) entry which is preliminary data.</text>
</comment>
<keyword evidence="4" id="KW-1185">Reference proteome</keyword>
<reference evidence="3" key="2">
    <citation type="submission" date="2021-08" db="EMBL/GenBank/DDBJ databases">
        <authorList>
            <person name="Eriksson T."/>
        </authorList>
    </citation>
    <scope>NUCLEOTIDE SEQUENCE</scope>
    <source>
        <strain evidence="3">Stoneville</strain>
        <tissue evidence="3">Whole head</tissue>
    </source>
</reference>
<sequence>MSVPKKVTAGWARRDVMCRVSSKFGQFVGILKVTTAVHCDFKLERGVTLTELLSLIEEDDGEVDTSPANIAILLPVNACDVLTDEDSGEEDNINQLPSREKSRSCKSRTPTTRHLAALISREIFFLPSNTVFVSRTPKRQVRDPTGVTAGSLRRATYNAPRRRSPHRQSSPSPESRSPASGSDQHRSNYGQIFLILSSNLSPGTNDLIHEQLDYELRIRKLKPRDDRDSKVEVLTRALSGREMKLIVDPKFKPDTEEAIIEKTLEDITTAIVALVNPENTHEIRKIKSHLAYIIDRILRFPESTAPSKPVDEIKSTSFATCLELESDLLDKINSTHANRSQILNSTMINVPSQSFLSSRTSKPVPIYKWGLSFNGKTNLPAFLEKANDLMVARGLTEEELFRSAYALFEEPALTWYRSVRDGIGDWQSLVKLLKKNFLPPDYDERLLDEIKSRYQTRDESPAIYVALMNNVFTRLSKTPPEIDRLKIIRRNLCPHYIPALALENITSIDRLIRVVPEN</sequence>
<evidence type="ECO:0000313" key="4">
    <source>
        <dbReference type="Proteomes" id="UP000719412"/>
    </source>
</evidence>
<gene>
    <name evidence="3" type="ORF">GEV33_004069</name>
</gene>